<sequence length="111" mass="12273">MSTQKLLIKKILKQDDFTIVGEAANGKDALVKYKELRPDVVTMDMIMPEADGLQATKDILAFDRNAKGVIVSSIYQKEMLVQAIKAGASSYIVKPFESNRVISALNEVLKN</sequence>
<accession>A0A0F9H2G8</accession>
<dbReference type="SMART" id="SM00448">
    <property type="entry name" value="REC"/>
    <property type="match status" value="1"/>
</dbReference>
<dbReference type="InterPro" id="IPR013785">
    <property type="entry name" value="Aldolase_TIM"/>
</dbReference>
<evidence type="ECO:0000259" key="1">
    <source>
        <dbReference type="PROSITE" id="PS50110"/>
    </source>
</evidence>
<dbReference type="Gene3D" id="3.20.20.70">
    <property type="entry name" value="Aldolase class I"/>
    <property type="match status" value="1"/>
</dbReference>
<evidence type="ECO:0000313" key="2">
    <source>
        <dbReference type="EMBL" id="KKL97181.1"/>
    </source>
</evidence>
<dbReference type="SUPFAM" id="SSF52172">
    <property type="entry name" value="CheY-like"/>
    <property type="match status" value="1"/>
</dbReference>
<dbReference type="InterPro" id="IPR011006">
    <property type="entry name" value="CheY-like_superfamily"/>
</dbReference>
<proteinExistence type="predicted"/>
<protein>
    <recommendedName>
        <fullName evidence="1">Response regulatory domain-containing protein</fullName>
    </recommendedName>
</protein>
<dbReference type="EMBL" id="LAZR01018228">
    <property type="protein sequence ID" value="KKL97181.1"/>
    <property type="molecule type" value="Genomic_DNA"/>
</dbReference>
<dbReference type="GO" id="GO:0000160">
    <property type="term" value="P:phosphorelay signal transduction system"/>
    <property type="evidence" value="ECO:0007669"/>
    <property type="project" value="InterPro"/>
</dbReference>
<reference evidence="2" key="1">
    <citation type="journal article" date="2015" name="Nature">
        <title>Complex archaea that bridge the gap between prokaryotes and eukaryotes.</title>
        <authorList>
            <person name="Spang A."/>
            <person name="Saw J.H."/>
            <person name="Jorgensen S.L."/>
            <person name="Zaremba-Niedzwiedzka K."/>
            <person name="Martijn J."/>
            <person name="Lind A.E."/>
            <person name="van Eijk R."/>
            <person name="Schleper C."/>
            <person name="Guy L."/>
            <person name="Ettema T.J."/>
        </authorList>
    </citation>
    <scope>NUCLEOTIDE SEQUENCE</scope>
</reference>
<dbReference type="InterPro" id="IPR052048">
    <property type="entry name" value="ST_Response_Regulator"/>
</dbReference>
<feature type="domain" description="Response regulatory" evidence="1">
    <location>
        <begin position="1"/>
        <end position="109"/>
    </location>
</feature>
<dbReference type="InterPro" id="IPR001789">
    <property type="entry name" value="Sig_transdc_resp-reg_receiver"/>
</dbReference>
<gene>
    <name evidence="2" type="ORF">LCGC14_1837020</name>
</gene>
<dbReference type="AlphaFoldDB" id="A0A0F9H2G8"/>
<organism evidence="2">
    <name type="scientific">marine sediment metagenome</name>
    <dbReference type="NCBI Taxonomy" id="412755"/>
    <lineage>
        <taxon>unclassified sequences</taxon>
        <taxon>metagenomes</taxon>
        <taxon>ecological metagenomes</taxon>
    </lineage>
</organism>
<dbReference type="PROSITE" id="PS50110">
    <property type="entry name" value="RESPONSE_REGULATORY"/>
    <property type="match status" value="1"/>
</dbReference>
<name>A0A0F9H2G8_9ZZZZ</name>
<dbReference type="Pfam" id="PF00072">
    <property type="entry name" value="Response_reg"/>
    <property type="match status" value="1"/>
</dbReference>
<dbReference type="PANTHER" id="PTHR43228">
    <property type="entry name" value="TWO-COMPONENT RESPONSE REGULATOR"/>
    <property type="match status" value="1"/>
</dbReference>
<comment type="caution">
    <text evidence="2">The sequence shown here is derived from an EMBL/GenBank/DDBJ whole genome shotgun (WGS) entry which is preliminary data.</text>
</comment>
<dbReference type="PANTHER" id="PTHR43228:SF1">
    <property type="entry name" value="TWO-COMPONENT RESPONSE REGULATOR ARR22"/>
    <property type="match status" value="1"/>
</dbReference>